<feature type="compositionally biased region" description="Low complexity" evidence="2">
    <location>
        <begin position="677"/>
        <end position="691"/>
    </location>
</feature>
<feature type="compositionally biased region" description="Polar residues" evidence="2">
    <location>
        <begin position="854"/>
        <end position="865"/>
    </location>
</feature>
<dbReference type="EMBL" id="CADCXU010028241">
    <property type="protein sequence ID" value="CAB0014905.1"/>
    <property type="molecule type" value="Genomic_DNA"/>
</dbReference>
<feature type="coiled-coil region" evidence="1">
    <location>
        <begin position="160"/>
        <end position="187"/>
    </location>
</feature>
<accession>A0A6H5HKY9</accession>
<dbReference type="SUPFAM" id="SSF57997">
    <property type="entry name" value="Tropomyosin"/>
    <property type="match status" value="1"/>
</dbReference>
<feature type="region of interest" description="Disordered" evidence="2">
    <location>
        <begin position="516"/>
        <end position="586"/>
    </location>
</feature>
<dbReference type="AlphaFoldDB" id="A0A6H5HKY9"/>
<organism evidence="3 4">
    <name type="scientific">Nesidiocoris tenuis</name>
    <dbReference type="NCBI Taxonomy" id="355587"/>
    <lineage>
        <taxon>Eukaryota</taxon>
        <taxon>Metazoa</taxon>
        <taxon>Ecdysozoa</taxon>
        <taxon>Arthropoda</taxon>
        <taxon>Hexapoda</taxon>
        <taxon>Insecta</taxon>
        <taxon>Pterygota</taxon>
        <taxon>Neoptera</taxon>
        <taxon>Paraneoptera</taxon>
        <taxon>Hemiptera</taxon>
        <taxon>Heteroptera</taxon>
        <taxon>Panheteroptera</taxon>
        <taxon>Cimicomorpha</taxon>
        <taxon>Miridae</taxon>
        <taxon>Dicyphina</taxon>
        <taxon>Nesidiocoris</taxon>
    </lineage>
</organism>
<protein>
    <submittedName>
        <fullName evidence="3">Uncharacterized protein</fullName>
    </submittedName>
</protein>
<feature type="compositionally biased region" description="Polar residues" evidence="2">
    <location>
        <begin position="736"/>
        <end position="760"/>
    </location>
</feature>
<proteinExistence type="predicted"/>
<feature type="coiled-coil region" evidence="1">
    <location>
        <begin position="468"/>
        <end position="495"/>
    </location>
</feature>
<keyword evidence="1" id="KW-0175">Coiled coil</keyword>
<feature type="compositionally biased region" description="Polar residues" evidence="2">
    <location>
        <begin position="793"/>
        <end position="807"/>
    </location>
</feature>
<evidence type="ECO:0000313" key="3">
    <source>
        <dbReference type="EMBL" id="CAB0014905.1"/>
    </source>
</evidence>
<evidence type="ECO:0000256" key="1">
    <source>
        <dbReference type="SAM" id="Coils"/>
    </source>
</evidence>
<gene>
    <name evidence="3" type="ORF">NTEN_LOCUS19306</name>
</gene>
<feature type="coiled-coil region" evidence="1">
    <location>
        <begin position="213"/>
        <end position="268"/>
    </location>
</feature>
<sequence>MTWSFSSSSLSSFSLTMSLNFSFGFGLILGRESSGIPPGSEPISFPMENPPIPRYAQCSAMSFFMPICMKSSDCEALTGHMVQCLLPLRVGELPPEGFFRLRNQYGQWRTTNKSKVNMMKRSNPVSCSCAILCLQFMRGQLHLLRKYGSKNKIRSKPSLVNELKSKLAAIEETGVAYEKEVENMKKLRNLYEERARAMTISHQMELEREKSKLLAAEMRQKIAEHRVAEVEEKSKELEEKLSKTDGMLDEAKTQISELKIKLAGKNEDLYNVTSQMAVVNHLFGQLLSPGQDSLEKITKVLQENHDLVNHLTANGSINELASTLVEIADKDPLPGSEDQDDMSGHLSKVWRLLVELLGHHITKPAAPGEETPESCYKSVETPSGPKLVISVRQTFLRLKDLILEKNSLMKEVGRLKDLNSTLETRLLEQETRLSVVAGELCTTWNVVNKLKKQHANLHSSEQVLRYELAQKRLLLTELKKKLEECKENWSLARQKNSQTEKDWKLLRSEFALRKQQASSAESGYEESPTDSQDEEDNWKDDKNDKSSVSSEEENHCAILAWDDSDEQRTERRRTLTDSNPVGEDVPNFTMEHQVDACIVLPWTEPADGTAASGSQNVEEGRPCRRLSDCRDGVSDRLSRNPQAQVEPCNRLSGSYPSKVMRTDHESIGMQASPDGLSSALGSSNSSPASAFDACERLHDSRLEVEHSQDLGNESAEVSGVSCERLLQGGPDEKTHSSPSGPNVSDSRLTDDSAPSCSGTGHQPRERTAEEILQARQERLRRLEEGCQGLFSRMSRTNQRSEIINSRLTELHEIYGEERPSRRRPEEESSEETPADSAEQVNPPTPPPFPEAPLFSTTRGGNPSNQ</sequence>
<feature type="region of interest" description="Disordered" evidence="2">
    <location>
        <begin position="708"/>
        <end position="772"/>
    </location>
</feature>
<feature type="compositionally biased region" description="Basic and acidic residues" evidence="2">
    <location>
        <begin position="808"/>
        <end position="826"/>
    </location>
</feature>
<name>A0A6H5HKY9_9HEMI</name>
<evidence type="ECO:0000256" key="2">
    <source>
        <dbReference type="SAM" id="MobiDB-lite"/>
    </source>
</evidence>
<keyword evidence="4" id="KW-1185">Reference proteome</keyword>
<feature type="region of interest" description="Disordered" evidence="2">
    <location>
        <begin position="631"/>
        <end position="691"/>
    </location>
</feature>
<feature type="compositionally biased region" description="Acidic residues" evidence="2">
    <location>
        <begin position="523"/>
        <end position="538"/>
    </location>
</feature>
<reference evidence="3 4" key="1">
    <citation type="submission" date="2020-02" db="EMBL/GenBank/DDBJ databases">
        <authorList>
            <person name="Ferguson B K."/>
        </authorList>
    </citation>
    <scope>NUCLEOTIDE SEQUENCE [LARGE SCALE GENOMIC DNA]</scope>
</reference>
<feature type="compositionally biased region" description="Basic and acidic residues" evidence="2">
    <location>
        <begin position="566"/>
        <end position="575"/>
    </location>
</feature>
<feature type="region of interest" description="Disordered" evidence="2">
    <location>
        <begin position="790"/>
        <end position="865"/>
    </location>
</feature>
<dbReference type="OrthoDB" id="8191583at2759"/>
<evidence type="ECO:0000313" key="4">
    <source>
        <dbReference type="Proteomes" id="UP000479000"/>
    </source>
</evidence>
<dbReference type="Proteomes" id="UP000479000">
    <property type="component" value="Unassembled WGS sequence"/>
</dbReference>